<keyword evidence="4 7" id="KW-0812">Transmembrane</keyword>
<feature type="domain" description="YetF C-terminal" evidence="8">
    <location>
        <begin position="94"/>
        <end position="223"/>
    </location>
</feature>
<gene>
    <name evidence="9" type="ORF">CUU66_10315</name>
</gene>
<dbReference type="Proteomes" id="UP000234748">
    <property type="component" value="Unassembled WGS sequence"/>
</dbReference>
<evidence type="ECO:0000256" key="2">
    <source>
        <dbReference type="ARBA" id="ARBA00006448"/>
    </source>
</evidence>
<evidence type="ECO:0000256" key="7">
    <source>
        <dbReference type="SAM" id="Phobius"/>
    </source>
</evidence>
<feature type="transmembrane region" description="Helical" evidence="7">
    <location>
        <begin position="49"/>
        <end position="67"/>
    </location>
</feature>
<name>A0A2N5M6C1_9BACI</name>
<keyword evidence="10" id="KW-1185">Reference proteome</keyword>
<dbReference type="GO" id="GO:0005886">
    <property type="term" value="C:plasma membrane"/>
    <property type="evidence" value="ECO:0007669"/>
    <property type="project" value="UniProtKB-SubCell"/>
</dbReference>
<feature type="transmembrane region" description="Helical" evidence="7">
    <location>
        <begin position="20"/>
        <end position="37"/>
    </location>
</feature>
<protein>
    <recommendedName>
        <fullName evidence="8">YetF C-terminal domain-containing protein</fullName>
    </recommendedName>
</protein>
<proteinExistence type="inferred from homology"/>
<keyword evidence="5 7" id="KW-1133">Transmembrane helix</keyword>
<evidence type="ECO:0000256" key="3">
    <source>
        <dbReference type="ARBA" id="ARBA00022475"/>
    </source>
</evidence>
<dbReference type="Pfam" id="PF04239">
    <property type="entry name" value="DUF421"/>
    <property type="match status" value="1"/>
</dbReference>
<evidence type="ECO:0000259" key="8">
    <source>
        <dbReference type="Pfam" id="PF04239"/>
    </source>
</evidence>
<dbReference type="PANTHER" id="PTHR34582:SF6">
    <property type="entry name" value="UPF0702 TRANSMEMBRANE PROTEIN YCAP"/>
    <property type="match status" value="1"/>
</dbReference>
<keyword evidence="3" id="KW-1003">Cell membrane</keyword>
<comment type="subcellular location">
    <subcellularLocation>
        <location evidence="1">Cell membrane</location>
        <topology evidence="1">Multi-pass membrane protein</topology>
    </subcellularLocation>
</comment>
<dbReference type="PANTHER" id="PTHR34582">
    <property type="entry name" value="UPF0702 TRANSMEMBRANE PROTEIN YCAP"/>
    <property type="match status" value="1"/>
</dbReference>
<dbReference type="OrthoDB" id="9778331at2"/>
<accession>A0A2N5M6C1</accession>
<evidence type="ECO:0000313" key="9">
    <source>
        <dbReference type="EMBL" id="PLT29916.1"/>
    </source>
</evidence>
<feature type="transmembrane region" description="Helical" evidence="7">
    <location>
        <begin position="73"/>
        <end position="90"/>
    </location>
</feature>
<dbReference type="Gene3D" id="3.30.240.20">
    <property type="entry name" value="bsu07140 like domains"/>
    <property type="match status" value="2"/>
</dbReference>
<evidence type="ECO:0000256" key="4">
    <source>
        <dbReference type="ARBA" id="ARBA00022692"/>
    </source>
</evidence>
<organism evidence="9 10">
    <name type="scientific">Peribacillus deserti</name>
    <dbReference type="NCBI Taxonomy" id="673318"/>
    <lineage>
        <taxon>Bacteria</taxon>
        <taxon>Bacillati</taxon>
        <taxon>Bacillota</taxon>
        <taxon>Bacilli</taxon>
        <taxon>Bacillales</taxon>
        <taxon>Bacillaceae</taxon>
        <taxon>Peribacillus</taxon>
    </lineage>
</organism>
<evidence type="ECO:0000256" key="1">
    <source>
        <dbReference type="ARBA" id="ARBA00004651"/>
    </source>
</evidence>
<evidence type="ECO:0000313" key="10">
    <source>
        <dbReference type="Proteomes" id="UP000234748"/>
    </source>
</evidence>
<keyword evidence="6 7" id="KW-0472">Membrane</keyword>
<dbReference type="AlphaFoldDB" id="A0A2N5M6C1"/>
<dbReference type="InterPro" id="IPR023090">
    <property type="entry name" value="UPF0702_alpha/beta_dom_sf"/>
</dbReference>
<comment type="similarity">
    <text evidence="2">Belongs to the UPF0702 family.</text>
</comment>
<dbReference type="EMBL" id="PGUY01000031">
    <property type="protein sequence ID" value="PLT29916.1"/>
    <property type="molecule type" value="Genomic_DNA"/>
</dbReference>
<evidence type="ECO:0000256" key="5">
    <source>
        <dbReference type="ARBA" id="ARBA00022989"/>
    </source>
</evidence>
<reference evidence="9 10" key="1">
    <citation type="submission" date="2017-11" db="EMBL/GenBank/DDBJ databases">
        <title>Comparitive Functional Genomics of Dry Heat Resistant strains isolated from the Viking Spacecraft.</title>
        <authorList>
            <person name="Seuylemezian A."/>
            <person name="Cooper K."/>
            <person name="Vaishampayan P."/>
        </authorList>
    </citation>
    <scope>NUCLEOTIDE SEQUENCE [LARGE SCALE GENOMIC DNA]</scope>
    <source>
        <strain evidence="9 10">V1-29</strain>
    </source>
</reference>
<sequence>MNESSNTKHYSGSGEMKVETFYRPFLVFVVGYLFLRITGKKAVAEMHSFDLLYTYILTNIISMPVEAGNVGKAFTYAGIIVILYKTFIHLSTHNKLRWILYESPTVLIQNGDIKKTGLKKVRMPINQLLSQLRVKGYTDTQSIALAVMEETGSISVIPKSEYRPIQPKDLKLPVKKEYVPIPLIMDGQIVYHNLKYLQLDQSWLMKELNKTGNEVQNVILATYLEDGSLFIDNNDIQDHKNDPYYYKPGRNN</sequence>
<evidence type="ECO:0000256" key="6">
    <source>
        <dbReference type="ARBA" id="ARBA00023136"/>
    </source>
</evidence>
<comment type="caution">
    <text evidence="9">The sequence shown here is derived from an EMBL/GenBank/DDBJ whole genome shotgun (WGS) entry which is preliminary data.</text>
</comment>
<dbReference type="InterPro" id="IPR007353">
    <property type="entry name" value="DUF421"/>
</dbReference>